<dbReference type="Pfam" id="PF11222">
    <property type="entry name" value="DUF3017"/>
    <property type="match status" value="1"/>
</dbReference>
<accession>A0A0K1JHL5</accession>
<evidence type="ECO:0000313" key="2">
    <source>
        <dbReference type="EMBL" id="AKU16090.1"/>
    </source>
</evidence>
<keyword evidence="1" id="KW-0812">Transmembrane</keyword>
<dbReference type="AlphaFoldDB" id="A0A0K1JHL5"/>
<proteinExistence type="predicted"/>
<dbReference type="PROSITE" id="PS51257">
    <property type="entry name" value="PROKAR_LIPOPROTEIN"/>
    <property type="match status" value="1"/>
</dbReference>
<feature type="transmembrane region" description="Helical" evidence="1">
    <location>
        <begin position="9"/>
        <end position="29"/>
    </location>
</feature>
<feature type="transmembrane region" description="Helical" evidence="1">
    <location>
        <begin position="67"/>
        <end position="84"/>
    </location>
</feature>
<gene>
    <name evidence="2" type="ORF">VV02_09830</name>
</gene>
<dbReference type="InterPro" id="IPR021385">
    <property type="entry name" value="DUF3017"/>
</dbReference>
<dbReference type="KEGG" id="lmoi:VV02_09830"/>
<evidence type="ECO:0000256" key="1">
    <source>
        <dbReference type="SAM" id="Phobius"/>
    </source>
</evidence>
<dbReference type="Proteomes" id="UP000066480">
    <property type="component" value="Chromosome"/>
</dbReference>
<keyword evidence="1" id="KW-1133">Transmembrane helix</keyword>
<dbReference type="STRING" id="571913.VV02_09830"/>
<evidence type="ECO:0000313" key="3">
    <source>
        <dbReference type="Proteomes" id="UP000066480"/>
    </source>
</evidence>
<reference evidence="2 3" key="1">
    <citation type="submission" date="2015-03" db="EMBL/GenBank/DDBJ databases">
        <title>Luteipulveratus halotolerans sp. nov., a novel actinobacterium (Dermacoccaceae) from Sarawak, Malaysia.</title>
        <authorList>
            <person name="Juboi H."/>
            <person name="Basik A."/>
            <person name="Shamsul S.S."/>
            <person name="Arnold P."/>
            <person name="Schmitt E.K."/>
            <person name="Sanglier J.-J."/>
            <person name="Yeo T."/>
        </authorList>
    </citation>
    <scope>NUCLEOTIDE SEQUENCE [LARGE SCALE GENOMIC DNA]</scope>
    <source>
        <strain evidence="2 3">MN07-A0370</strain>
    </source>
</reference>
<keyword evidence="3" id="KW-1185">Reference proteome</keyword>
<evidence type="ECO:0008006" key="4">
    <source>
        <dbReference type="Google" id="ProtNLM"/>
    </source>
</evidence>
<feature type="transmembrane region" description="Helical" evidence="1">
    <location>
        <begin position="35"/>
        <end position="55"/>
    </location>
</feature>
<name>A0A0K1JHL5_9MICO</name>
<keyword evidence="1" id="KW-0472">Membrane</keyword>
<dbReference type="EMBL" id="CP011112">
    <property type="protein sequence ID" value="AKU16090.1"/>
    <property type="molecule type" value="Genomic_DNA"/>
</dbReference>
<dbReference type="RefSeq" id="WP_052591288.1">
    <property type="nucleotide sequence ID" value="NZ_CP011112.1"/>
</dbReference>
<protein>
    <recommendedName>
        <fullName evidence="4">DUF3017 domain-containing protein</fullName>
    </recommendedName>
</protein>
<organism evidence="2 3">
    <name type="scientific">Luteipulveratus mongoliensis</name>
    <dbReference type="NCBI Taxonomy" id="571913"/>
    <lineage>
        <taxon>Bacteria</taxon>
        <taxon>Bacillati</taxon>
        <taxon>Actinomycetota</taxon>
        <taxon>Actinomycetes</taxon>
        <taxon>Micrococcales</taxon>
        <taxon>Dermacoccaceae</taxon>
        <taxon>Luteipulveratus</taxon>
    </lineage>
</organism>
<sequence length="87" mass="8938">MIPSRLGPVWWALAAGCALAAVVMVAGSIRQGGYLLSGVLVVIAVARLGLPARVCDGIAVRSRGLDAVMYVALAVAVAVIFHEVKLP</sequence>